<feature type="transmembrane region" description="Helical" evidence="1">
    <location>
        <begin position="86"/>
        <end position="106"/>
    </location>
</feature>
<comment type="caution">
    <text evidence="2">The sequence shown here is derived from an EMBL/GenBank/DDBJ whole genome shotgun (WGS) entry which is preliminary data.</text>
</comment>
<evidence type="ECO:0000313" key="3">
    <source>
        <dbReference type="Proteomes" id="UP000028093"/>
    </source>
</evidence>
<feature type="transmembrane region" description="Helical" evidence="1">
    <location>
        <begin position="112"/>
        <end position="131"/>
    </location>
</feature>
<sequence>MKERYYEFLNILMTGHKPVRNLNFYLVFLFEFLFTSVVLIVSIFTKNQMHNLSIFLIHVTIVHMVIVLLAFLLFQKFSASKLLQSVPTTSFLFLHFKLLFLSSIFFGEQYLSIFFLFIGLSVAFQVINFFYQISIVSKVKQMPDTEHKKNLLHLPALIVTTMSAAIVVITRLFMLSGIYVIIGLVGMSISLNSFFILGYTQVFTGWEKKSTNNIIFRGEIK</sequence>
<protein>
    <submittedName>
        <fullName evidence="2">Putative membrane protein</fullName>
    </submittedName>
</protein>
<keyword evidence="1" id="KW-0812">Transmembrane</keyword>
<keyword evidence="1" id="KW-0472">Membrane</keyword>
<accession>A0A081PP23</accession>
<reference evidence="2 3" key="1">
    <citation type="submission" date="2014-05" db="EMBL/GenBank/DDBJ databases">
        <authorList>
            <person name="Daugherty S.C."/>
            <person name="Tallon L.J."/>
            <person name="Sadzewicz L."/>
            <person name="Kilian M."/>
            <person name="Tettelin H."/>
        </authorList>
    </citation>
    <scope>NUCLEOTIDE SEQUENCE [LARGE SCALE GENOMIC DNA]</scope>
    <source>
        <strain evidence="2 3">SK1126</strain>
    </source>
</reference>
<evidence type="ECO:0000256" key="1">
    <source>
        <dbReference type="SAM" id="Phobius"/>
    </source>
</evidence>
<dbReference type="PATRIC" id="fig|28037.99.peg.1322"/>
<evidence type="ECO:0000313" key="2">
    <source>
        <dbReference type="EMBL" id="KEQ32446.1"/>
    </source>
</evidence>
<dbReference type="Proteomes" id="UP000028093">
    <property type="component" value="Unassembled WGS sequence"/>
</dbReference>
<dbReference type="AlphaFoldDB" id="A0A081PP23"/>
<name>A0A081PP23_STRMT</name>
<keyword evidence="1" id="KW-1133">Transmembrane helix</keyword>
<feature type="transmembrane region" description="Helical" evidence="1">
    <location>
        <begin position="178"/>
        <end position="199"/>
    </location>
</feature>
<feature type="transmembrane region" description="Helical" evidence="1">
    <location>
        <begin position="21"/>
        <end position="45"/>
    </location>
</feature>
<proteinExistence type="predicted"/>
<feature type="transmembrane region" description="Helical" evidence="1">
    <location>
        <begin position="51"/>
        <end position="74"/>
    </location>
</feature>
<feature type="transmembrane region" description="Helical" evidence="1">
    <location>
        <begin position="151"/>
        <end position="172"/>
    </location>
</feature>
<dbReference type="EMBL" id="JPFT01000006">
    <property type="protein sequence ID" value="KEQ32446.1"/>
    <property type="molecule type" value="Genomic_DNA"/>
</dbReference>
<organism evidence="2 3">
    <name type="scientific">Streptococcus mitis</name>
    <dbReference type="NCBI Taxonomy" id="28037"/>
    <lineage>
        <taxon>Bacteria</taxon>
        <taxon>Bacillati</taxon>
        <taxon>Bacillota</taxon>
        <taxon>Bacilli</taxon>
        <taxon>Lactobacillales</taxon>
        <taxon>Streptococcaceae</taxon>
        <taxon>Streptococcus</taxon>
        <taxon>Streptococcus mitis group</taxon>
    </lineage>
</organism>
<gene>
    <name evidence="2" type="ORF">SK1126_1408</name>
</gene>
<dbReference type="RefSeq" id="WP_023946273.1">
    <property type="nucleotide sequence ID" value="NZ_JPFT01000006.1"/>
</dbReference>